<accession>A0ABR3PT78</accession>
<proteinExistence type="predicted"/>
<comment type="caution">
    <text evidence="2">The sequence shown here is derived from an EMBL/GenBank/DDBJ whole genome shotgun (WGS) entry which is preliminary data.</text>
</comment>
<evidence type="ECO:0000313" key="3">
    <source>
        <dbReference type="Proteomes" id="UP001565368"/>
    </source>
</evidence>
<evidence type="ECO:0000313" key="2">
    <source>
        <dbReference type="EMBL" id="KAL1405660.1"/>
    </source>
</evidence>
<dbReference type="RefSeq" id="XP_069205604.1">
    <property type="nucleotide sequence ID" value="XM_069357667.1"/>
</dbReference>
<dbReference type="Proteomes" id="UP001565368">
    <property type="component" value="Unassembled WGS sequence"/>
</dbReference>
<keyword evidence="3" id="KW-1185">Reference proteome</keyword>
<evidence type="ECO:0000256" key="1">
    <source>
        <dbReference type="SAM" id="MobiDB-lite"/>
    </source>
</evidence>
<dbReference type="GeneID" id="95990342"/>
<evidence type="ECO:0008006" key="4">
    <source>
        <dbReference type="Google" id="ProtNLM"/>
    </source>
</evidence>
<dbReference type="EMBL" id="JBBXJM010000007">
    <property type="protein sequence ID" value="KAL1405660.1"/>
    <property type="molecule type" value="Genomic_DNA"/>
</dbReference>
<name>A0ABR3PT78_9TREE</name>
<feature type="region of interest" description="Disordered" evidence="1">
    <location>
        <begin position="368"/>
        <end position="394"/>
    </location>
</feature>
<organism evidence="2 3">
    <name type="scientific">Vanrija albida</name>
    <dbReference type="NCBI Taxonomy" id="181172"/>
    <lineage>
        <taxon>Eukaryota</taxon>
        <taxon>Fungi</taxon>
        <taxon>Dikarya</taxon>
        <taxon>Basidiomycota</taxon>
        <taxon>Agaricomycotina</taxon>
        <taxon>Tremellomycetes</taxon>
        <taxon>Trichosporonales</taxon>
        <taxon>Trichosporonaceae</taxon>
        <taxon>Vanrija</taxon>
    </lineage>
</organism>
<sequence length="394" mass="44213">MPIPHESYPHIVEQIFDHVLADDPITLRGVSRAHKAAADAVLCAHIMIQFATHEFRLADVPSYEAESTLPLDLAPAWDDMDRTLRRTVITGLFRPGPRPFRCRVPGLSPDGSPAERAECARLLRLTKRVDILLPPNTSPPRHLRSLAPFLDRDLLYAVSTGLETVRGESYHTPFAPPTLVLHGELSIKGDSAYPGSAYRVAQWFPLPARLVLNVPRRDNYTSRNVGHKRDAVRLPLQSTVPGCRLTAVVVHLYKEPQVAGARRGFADLVMDLVDVIAGTLALDWTVVMDDNMRLWGHEPGRPRSADERLRWEIRWQALDEDGPAGGLYSEDEVDEALARLRITSRSEYLHDVGEEQYRLERGLHGVGREQRTVGMKRKGEGLEGQRPSQSIRRA</sequence>
<gene>
    <name evidence="2" type="ORF">Q8F55_009299</name>
</gene>
<reference evidence="2 3" key="1">
    <citation type="submission" date="2023-08" db="EMBL/GenBank/DDBJ databases">
        <title>Annotated Genome Sequence of Vanrija albida AlHP1.</title>
        <authorList>
            <person name="Herzog R."/>
        </authorList>
    </citation>
    <scope>NUCLEOTIDE SEQUENCE [LARGE SCALE GENOMIC DNA]</scope>
    <source>
        <strain evidence="2 3">AlHP1</strain>
    </source>
</reference>
<feature type="compositionally biased region" description="Basic and acidic residues" evidence="1">
    <location>
        <begin position="368"/>
        <end position="383"/>
    </location>
</feature>
<protein>
    <recommendedName>
        <fullName evidence="4">F-box domain-containing protein</fullName>
    </recommendedName>
</protein>